<protein>
    <recommendedName>
        <fullName evidence="3">DUF4218 domain-containing protein</fullName>
    </recommendedName>
</protein>
<dbReference type="AlphaFoldDB" id="A0A164RIF5"/>
<gene>
    <name evidence="1" type="ORF">SISNIDRAFT_415212</name>
</gene>
<name>A0A164RIF5_9AGAM</name>
<keyword evidence="2" id="KW-1185">Reference proteome</keyword>
<evidence type="ECO:0000313" key="2">
    <source>
        <dbReference type="Proteomes" id="UP000076722"/>
    </source>
</evidence>
<accession>A0A164RIF5</accession>
<proteinExistence type="predicted"/>
<dbReference type="PANTHER" id="PTHR46579">
    <property type="entry name" value="F5/8 TYPE C DOMAIN-CONTAINING PROTEIN-RELATED"/>
    <property type="match status" value="1"/>
</dbReference>
<reference evidence="1 2" key="1">
    <citation type="journal article" date="2016" name="Mol. Biol. Evol.">
        <title>Comparative Genomics of Early-Diverging Mushroom-Forming Fungi Provides Insights into the Origins of Lignocellulose Decay Capabilities.</title>
        <authorList>
            <person name="Nagy L.G."/>
            <person name="Riley R."/>
            <person name="Tritt A."/>
            <person name="Adam C."/>
            <person name="Daum C."/>
            <person name="Floudas D."/>
            <person name="Sun H."/>
            <person name="Yadav J.S."/>
            <person name="Pangilinan J."/>
            <person name="Larsson K.H."/>
            <person name="Matsuura K."/>
            <person name="Barry K."/>
            <person name="Labutti K."/>
            <person name="Kuo R."/>
            <person name="Ohm R.A."/>
            <person name="Bhattacharya S.S."/>
            <person name="Shirouzu T."/>
            <person name="Yoshinaga Y."/>
            <person name="Martin F.M."/>
            <person name="Grigoriev I.V."/>
            <person name="Hibbett D.S."/>
        </authorList>
    </citation>
    <scope>NUCLEOTIDE SEQUENCE [LARGE SCALE GENOMIC DNA]</scope>
    <source>
        <strain evidence="1 2">HHB9708</strain>
    </source>
</reference>
<dbReference type="Proteomes" id="UP000076722">
    <property type="component" value="Unassembled WGS sequence"/>
</dbReference>
<evidence type="ECO:0008006" key="3">
    <source>
        <dbReference type="Google" id="ProtNLM"/>
    </source>
</evidence>
<dbReference type="STRING" id="1314777.A0A164RIF5"/>
<dbReference type="PANTHER" id="PTHR46579:SF1">
    <property type="entry name" value="F5_8 TYPE C DOMAIN-CONTAINING PROTEIN"/>
    <property type="match status" value="1"/>
</dbReference>
<dbReference type="OrthoDB" id="3247418at2759"/>
<sequence>MNFTDKDGKATSKTVILGTNTLNYIWEDQELVSTPSWIGRTPKFPGTAAGGSLKADEWRSFCSIFLVFSLVRLWNGKGGRFPELLTNFMHLVAATELASLRAVSPQSVRLYESHIRAYLHGHRQLFLDQRFVPNQHTALHLGQMLRMFGPVHAWRTFPFERYNGMMQSINNNSKIGNSMSAYFVLDEPLTVD</sequence>
<dbReference type="EMBL" id="KV419420">
    <property type="protein sequence ID" value="KZS90586.1"/>
    <property type="molecule type" value="Genomic_DNA"/>
</dbReference>
<evidence type="ECO:0000313" key="1">
    <source>
        <dbReference type="EMBL" id="KZS90586.1"/>
    </source>
</evidence>
<organism evidence="1 2">
    <name type="scientific">Sistotremastrum niveocremeum HHB9708</name>
    <dbReference type="NCBI Taxonomy" id="1314777"/>
    <lineage>
        <taxon>Eukaryota</taxon>
        <taxon>Fungi</taxon>
        <taxon>Dikarya</taxon>
        <taxon>Basidiomycota</taxon>
        <taxon>Agaricomycotina</taxon>
        <taxon>Agaricomycetes</taxon>
        <taxon>Sistotremastrales</taxon>
        <taxon>Sistotremastraceae</taxon>
        <taxon>Sertulicium</taxon>
        <taxon>Sertulicium niveocremeum</taxon>
    </lineage>
</organism>